<evidence type="ECO:0000256" key="3">
    <source>
        <dbReference type="RuleBase" id="RU362119"/>
    </source>
</evidence>
<dbReference type="Gene3D" id="3.90.780.10">
    <property type="entry name" value="5'-Nucleotidase, C-terminal domain"/>
    <property type="match status" value="1"/>
</dbReference>
<feature type="domain" description="Calcineurin-like phosphoesterase" evidence="4">
    <location>
        <begin position="48"/>
        <end position="265"/>
    </location>
</feature>
<dbReference type="SUPFAM" id="SSF56300">
    <property type="entry name" value="Metallo-dependent phosphatases"/>
    <property type="match status" value="1"/>
</dbReference>
<dbReference type="EMBL" id="JASJQH010000687">
    <property type="protein sequence ID" value="KAK9763263.1"/>
    <property type="molecule type" value="Genomic_DNA"/>
</dbReference>
<dbReference type="Proteomes" id="UP001479436">
    <property type="component" value="Unassembled WGS sequence"/>
</dbReference>
<evidence type="ECO:0000259" key="5">
    <source>
        <dbReference type="Pfam" id="PF02872"/>
    </source>
</evidence>
<reference evidence="6 7" key="1">
    <citation type="submission" date="2023-04" db="EMBL/GenBank/DDBJ databases">
        <title>Genome of Basidiobolus ranarum AG-B5.</title>
        <authorList>
            <person name="Stajich J.E."/>
            <person name="Carter-House D."/>
            <person name="Gryganskyi A."/>
        </authorList>
    </citation>
    <scope>NUCLEOTIDE SEQUENCE [LARGE SCALE GENOMIC DNA]</scope>
    <source>
        <strain evidence="6 7">AG-B5</strain>
    </source>
</reference>
<evidence type="ECO:0000313" key="6">
    <source>
        <dbReference type="EMBL" id="KAK9763263.1"/>
    </source>
</evidence>
<name>A0ABR2WP43_9FUNG</name>
<keyword evidence="3" id="KW-0378">Hydrolase</keyword>
<dbReference type="InterPro" id="IPR004843">
    <property type="entry name" value="Calcineurin-like_PHP"/>
</dbReference>
<dbReference type="InterPro" id="IPR008334">
    <property type="entry name" value="5'-Nucleotdase_C"/>
</dbReference>
<dbReference type="InterPro" id="IPR036907">
    <property type="entry name" value="5'-Nucleotdase_C_sf"/>
</dbReference>
<sequence>MTPLTRRILFLFLVSVSFIFFLSLGAPFPRRFPFPEYNLGLSTLKDITILHTNDLHAHYEEINIEGKECTEAERVSKQCLGGVGRLAKTIKQWRKSTPDLLLLDAGDQFQGTIFYNIFKGDLVAQVMNELQYDLMVLGNHEFDDGPEALADFIEKVNFPVICANCVVDQSPRLGALLKPYHVFASHGLGVIGYVKNVTGSISNAGPTVSFTDPIYSVQKYVNHLRNNLGIQKVIALSHNGYIDDLYLASKVRGLDAIVGGHSHTYLSSDRKDQNFKYSKGAYPTIVKDLDGNDIYVVQAWAWGRYLGHIDISYDQKDRLTKLSGAPRMLENSIEKDDAMEELISVHSAKIDQIKSEVVGYATAAFSHRGCMSHECQIGNLVTDAMLDFQAEDGAEAAIINTGAIRGELSSGNITMKDMMVILPFGDNIVQVKMTGQEIRDFVESYLSLRSVYSKENIKGFLQVSGLRITVDKKGPEFKRLQKLEIWNKAQKRYNLVLNQQEYQIVTGNFLAQGGDRIIRPIPNLTPIEDISNVLVSYIRSHTPLTPFIEGRIKILKR</sequence>
<dbReference type="PANTHER" id="PTHR11575:SF24">
    <property type="entry name" value="5'-NUCLEOTIDASE"/>
    <property type="match status" value="1"/>
</dbReference>
<evidence type="ECO:0008006" key="8">
    <source>
        <dbReference type="Google" id="ProtNLM"/>
    </source>
</evidence>
<dbReference type="PRINTS" id="PR01607">
    <property type="entry name" value="APYRASEFAMLY"/>
</dbReference>
<dbReference type="Pfam" id="PF02872">
    <property type="entry name" value="5_nucleotid_C"/>
    <property type="match status" value="1"/>
</dbReference>
<keyword evidence="7" id="KW-1185">Reference proteome</keyword>
<protein>
    <recommendedName>
        <fullName evidence="8">Apyrase</fullName>
    </recommendedName>
</protein>
<organism evidence="6 7">
    <name type="scientific">Basidiobolus ranarum</name>
    <dbReference type="NCBI Taxonomy" id="34480"/>
    <lineage>
        <taxon>Eukaryota</taxon>
        <taxon>Fungi</taxon>
        <taxon>Fungi incertae sedis</taxon>
        <taxon>Zoopagomycota</taxon>
        <taxon>Entomophthoromycotina</taxon>
        <taxon>Basidiobolomycetes</taxon>
        <taxon>Basidiobolales</taxon>
        <taxon>Basidiobolaceae</taxon>
        <taxon>Basidiobolus</taxon>
    </lineage>
</organism>
<accession>A0ABR2WP43</accession>
<dbReference type="InterPro" id="IPR029052">
    <property type="entry name" value="Metallo-depent_PP-like"/>
</dbReference>
<dbReference type="Pfam" id="PF00149">
    <property type="entry name" value="Metallophos"/>
    <property type="match status" value="1"/>
</dbReference>
<keyword evidence="2" id="KW-0732">Signal</keyword>
<feature type="domain" description="5'-Nucleotidase C-terminal" evidence="5">
    <location>
        <begin position="357"/>
        <end position="516"/>
    </location>
</feature>
<dbReference type="InterPro" id="IPR006146">
    <property type="entry name" value="5'-Nucleotdase_CS"/>
</dbReference>
<dbReference type="Gene3D" id="3.60.21.10">
    <property type="match status" value="1"/>
</dbReference>
<comment type="similarity">
    <text evidence="1 3">Belongs to the 5'-nucleotidase family.</text>
</comment>
<evidence type="ECO:0000259" key="4">
    <source>
        <dbReference type="Pfam" id="PF00149"/>
    </source>
</evidence>
<dbReference type="InterPro" id="IPR006179">
    <property type="entry name" value="5_nucleotidase/apyrase"/>
</dbReference>
<proteinExistence type="inferred from homology"/>
<keyword evidence="3" id="KW-0547">Nucleotide-binding</keyword>
<evidence type="ECO:0000313" key="7">
    <source>
        <dbReference type="Proteomes" id="UP001479436"/>
    </source>
</evidence>
<dbReference type="PROSITE" id="PS00786">
    <property type="entry name" value="5_NUCLEOTIDASE_2"/>
    <property type="match status" value="1"/>
</dbReference>
<dbReference type="CDD" id="cd07409">
    <property type="entry name" value="MPP_CD73_N"/>
    <property type="match status" value="1"/>
</dbReference>
<evidence type="ECO:0000256" key="2">
    <source>
        <dbReference type="ARBA" id="ARBA00022729"/>
    </source>
</evidence>
<dbReference type="PANTHER" id="PTHR11575">
    <property type="entry name" value="5'-NUCLEOTIDASE-RELATED"/>
    <property type="match status" value="1"/>
</dbReference>
<evidence type="ECO:0000256" key="1">
    <source>
        <dbReference type="ARBA" id="ARBA00006654"/>
    </source>
</evidence>
<comment type="caution">
    <text evidence="6">The sequence shown here is derived from an EMBL/GenBank/DDBJ whole genome shotgun (WGS) entry which is preliminary data.</text>
</comment>
<gene>
    <name evidence="6" type="ORF">K7432_010228</name>
</gene>
<dbReference type="SUPFAM" id="SSF55816">
    <property type="entry name" value="5'-nucleotidase (syn. UDP-sugar hydrolase), C-terminal domain"/>
    <property type="match status" value="1"/>
</dbReference>